<keyword evidence="2" id="KW-0812">Transmembrane</keyword>
<keyword evidence="2" id="KW-0472">Membrane</keyword>
<dbReference type="OrthoDB" id="10071935at2759"/>
<feature type="transmembrane region" description="Helical" evidence="2">
    <location>
        <begin position="337"/>
        <end position="357"/>
    </location>
</feature>
<evidence type="ECO:0000256" key="1">
    <source>
        <dbReference type="SAM" id="MobiDB-lite"/>
    </source>
</evidence>
<keyword evidence="5" id="KW-1185">Reference proteome</keyword>
<evidence type="ECO:0000256" key="3">
    <source>
        <dbReference type="SAM" id="SignalP"/>
    </source>
</evidence>
<feature type="region of interest" description="Disordered" evidence="1">
    <location>
        <begin position="1851"/>
        <end position="1875"/>
    </location>
</feature>
<dbReference type="Proteomes" id="UP001153737">
    <property type="component" value="Chromosome 8"/>
</dbReference>
<feature type="transmembrane region" description="Helical" evidence="2">
    <location>
        <begin position="364"/>
        <end position="383"/>
    </location>
</feature>
<feature type="chain" id="PRO_5040371804" evidence="3">
    <location>
        <begin position="18"/>
        <end position="1994"/>
    </location>
</feature>
<feature type="signal peptide" evidence="3">
    <location>
        <begin position="1"/>
        <end position="17"/>
    </location>
</feature>
<protein>
    <submittedName>
        <fullName evidence="4">Uncharacterized protein</fullName>
    </submittedName>
</protein>
<keyword evidence="2" id="KW-1133">Transmembrane helix</keyword>
<evidence type="ECO:0000313" key="4">
    <source>
        <dbReference type="EMBL" id="CAG9824685.1"/>
    </source>
</evidence>
<reference evidence="4" key="2">
    <citation type="submission" date="2022-10" db="EMBL/GenBank/DDBJ databases">
        <authorList>
            <consortium name="ENA_rothamsted_submissions"/>
            <consortium name="culmorum"/>
            <person name="King R."/>
        </authorList>
    </citation>
    <scope>NUCLEOTIDE SEQUENCE</scope>
</reference>
<gene>
    <name evidence="4" type="ORF">PHAECO_LOCUS11666</name>
</gene>
<name>A0A9N9SM07_PHACE</name>
<evidence type="ECO:0000313" key="5">
    <source>
        <dbReference type="Proteomes" id="UP001153737"/>
    </source>
</evidence>
<sequence length="1994" mass="204486">MRAAYLLIFILVNGSSAGDLFDILNPTSNDSNGGLISSGPSPTSSGIVSRIDDAIDDGIDAFRNIASSALSPFIGIARALTSTAESLHLPGADIFRDILAGNSTDPFSAIARNVISFFSSSIASLIPGLQSGARQLSTLIQSLLNGDDISSLLGSIRSIFDNGFRLAASAIERVVSSLPGIGDIASRIFNGTSSGSDVIRRVISQATNDGMISLSELVGFIDIAIDNGDNTTAATLGNLRAALTGGGTTISDIIGRAIYSVPGASNGNISISGLRSAIQSEIANGGREVARALGPLRAALSDEDSRVSDFFGGVISLVRDALSELWQFISPIFNNRALLILLGPLGSIIRFGLSAVLTPIWNGIYGLLSSGGSLIIGGIWTILRSVLTLAIKIVLGIIRVAFVPIKVALEKCSSQGLLNLGFPRMPGFGNFANQGTSALGSIGSTLNNGFQDATNTVNNALRAFNPLNIIGNGITPNFSNNPLNLFGSQIANNNPLNAIESQIANNNPLNAIGSQIANNNPLNAVGSQIANNNPLTGLVTLNGTNPLGSMASQMANNNLTGLSPLNGTNPLGAMTSQIANNNPLTGLFPPNGTNPLGAMASQIANNNPLTGLFPPNGTNPLGAMASQMANNNPLTGIFSPNGTNPLGTMASQLANNNPFTGISPFNGNNPIGSIASQIANNNPFTGMFPVNNTNPLGSMASQIANHNPLMGVFTPNLTNPFGSIGSQIANLNPLTGIFPPNSSNPLTGIFPPNGTNPLTGIFPPNGINPLGSIASQIANNNPLMGILPLNGTNPLTGFFPPNGINPLAGIFPPNGMNPLGSIASQIANNPLMGLFPPNGPSDGNNPSGGIFPSGTNNPLNAFFPIVENNPLSIISRNIGFGPLQDYIRSDLLNRVNFISASLAALRSRFGDSILPLLAPFSSIPGASNVASDIFRLFNMSSDTSNSSIHSTLMGPIFSRLAEVQNRAPFGNIIEAVLRPFQQALTSGVNGTPNPIGFALAPILGVWNGASEFLRSTGSPFGNITDAIIRPFQLALNSGVNGTPNPIGLAVAPILGVWNGASEFLRSTGSPFGNITDAIIRPFQSALNPGVNATPNAFELLLAPITGAWNGASQLLRSTGSPLGNVIDAIIRPFQTALNSGINGTPNPIGLVFAPILGASNGITEFLRSTGSPFGNVIEGIIRPFQSALNSGVNGTPNLVGLASAPILGVWNGASEFLRSTGSPFGNAIDAFLRPFQSALNPGVNGTPNPIELASAPILGLWNGTSQFLSSTGSPFGNVIEGIIRPFQSALNSGVNGIPNFIGLVSAPILGVLNGASEFLRSTGSPFGNAIEAILRPFQSALNSGVDGTPNFVGLASAPITGVLNGASAFLRSIGSPYGNVFEAVVRPFESAINSGGNGVPNPIGLALAPVSGAWNGTIELLRSNGLAFNNVIEEIMRPFQSALNSGLNGIPNPIGLTSAPILGAWNGATEFLRTIGLPFGNIIQAVTRPFQSALNSGVFGSPNPIGLASAPILGVLNGASELLRTTGSPFGNIIQAVIGPLQSTLNSGINGIPNPIGLTSAPILGLWNGTSQFLRSTGSPFGNIIQALIEPFQSALNSGMNGTPNPIGLVSAPILGVLNGVSQFLRTTGSPFGNIIQAVIEPFQAALNSGMNGIPNPIGLTSAPILGLWNGTSQFLRSTGSPFGNIIQAVIGPFQSALNSGINGTTNPIGLVSAPILGVLNGASEFLRTTGSPFGNIIQAVIRPIQSALSSGINETTNPIRLVSAPILGVLNGASEFLRTTGSPFGNIIQAMIEPFQSALNSGMNGAPDPVGLASAPILGVWNGFSELLRSTGSPFGNVIQAMLRQFRSALNPGGNATQNPSGPDLPPLTGASNGVSDFLRSSGSPFGDFIETAMRSFGSGANGTLDAFRMALAPILGASNGSSNGLPFSNVIDAIFRPIQLALNSGVNGTPDPFRLVMAPLSGAWNGATELLRSSSSPFGNGMGALMRPNLVA</sequence>
<evidence type="ECO:0000256" key="2">
    <source>
        <dbReference type="SAM" id="Phobius"/>
    </source>
</evidence>
<keyword evidence="3" id="KW-0732">Signal</keyword>
<organism evidence="4 5">
    <name type="scientific">Phaedon cochleariae</name>
    <name type="common">Mustard beetle</name>
    <dbReference type="NCBI Taxonomy" id="80249"/>
    <lineage>
        <taxon>Eukaryota</taxon>
        <taxon>Metazoa</taxon>
        <taxon>Ecdysozoa</taxon>
        <taxon>Arthropoda</taxon>
        <taxon>Hexapoda</taxon>
        <taxon>Insecta</taxon>
        <taxon>Pterygota</taxon>
        <taxon>Neoptera</taxon>
        <taxon>Endopterygota</taxon>
        <taxon>Coleoptera</taxon>
        <taxon>Polyphaga</taxon>
        <taxon>Cucujiformia</taxon>
        <taxon>Chrysomeloidea</taxon>
        <taxon>Chrysomelidae</taxon>
        <taxon>Chrysomelinae</taxon>
        <taxon>Chrysomelini</taxon>
        <taxon>Phaedon</taxon>
    </lineage>
</organism>
<proteinExistence type="predicted"/>
<dbReference type="EMBL" id="OU896714">
    <property type="protein sequence ID" value="CAG9824685.1"/>
    <property type="molecule type" value="Genomic_DNA"/>
</dbReference>
<reference evidence="4" key="1">
    <citation type="submission" date="2022-01" db="EMBL/GenBank/DDBJ databases">
        <authorList>
            <person name="King R."/>
        </authorList>
    </citation>
    <scope>NUCLEOTIDE SEQUENCE</scope>
</reference>
<accession>A0A9N9SM07</accession>